<dbReference type="SUPFAM" id="SSF57850">
    <property type="entry name" value="RING/U-box"/>
    <property type="match status" value="1"/>
</dbReference>
<dbReference type="Proteomes" id="UP001201020">
    <property type="component" value="Chromosome"/>
</dbReference>
<dbReference type="PROSITE" id="PS50089">
    <property type="entry name" value="ZF_RING_2"/>
    <property type="match status" value="1"/>
</dbReference>
<evidence type="ECO:0000256" key="1">
    <source>
        <dbReference type="SAM" id="Phobius"/>
    </source>
</evidence>
<reference evidence="3" key="1">
    <citation type="journal article" date="2022" name="Nat. Microbiol.">
        <title>Unique mobile elements and scalable gene flow at the prokaryote-eukaryote boundary revealed by circularized Asgard archaea genomes.</title>
        <authorList>
            <person name="Wu F."/>
            <person name="Speth D.R."/>
            <person name="Philosof A."/>
            <person name="Cremiere A."/>
            <person name="Narayanan A."/>
            <person name="Barco R.A."/>
            <person name="Connon S.A."/>
            <person name="Amend J.P."/>
            <person name="Antoshechkin I.A."/>
            <person name="Orphan V.J."/>
        </authorList>
    </citation>
    <scope>NUCLEOTIDE SEQUENCE</scope>
    <source>
        <strain evidence="3">PM71</strain>
    </source>
</reference>
<dbReference type="Pfam" id="PF13639">
    <property type="entry name" value="zf-RING_2"/>
    <property type="match status" value="1"/>
</dbReference>
<organism evidence="3">
    <name type="scientific">Candidatus Heimdallarchaeum aukensis</name>
    <dbReference type="NCBI Taxonomy" id="2876573"/>
    <lineage>
        <taxon>Archaea</taxon>
        <taxon>Promethearchaeati</taxon>
        <taxon>Candidatus Heimdallarchaeota</taxon>
        <taxon>Candidatus Heimdallarchaeia (ex Rinke et al. 2021) (nom. nud.)</taxon>
        <taxon>Candidatus Heimdallarchaeales</taxon>
        <taxon>Candidatus Heimdallarchaeaceae</taxon>
        <taxon>Candidatus Heimdallarchaeum</taxon>
    </lineage>
</organism>
<dbReference type="AlphaFoldDB" id="A0A9Y1BMG5"/>
<protein>
    <submittedName>
        <fullName evidence="3">E3 ubiquitin protein ligase</fullName>
    </submittedName>
</protein>
<sequence>MKKKITLLVLLVLFSSYFFCTYAISERTTDYIKKESNSSSFSLKLDDTFSETEYYVYLDEPATLEISVIVGEWGEIILDDDYTGLGILLIHEKDMQNLNNWLITARDKEKHFLITEELKPGIYILQFVNKFVQEIVFSWNLNLTEPIIWTYNSFIDLAQTNRLYFSLERIPDHFTELKKLYVNINFYGKNISNLDIMVCDQSNNAIFSETYQGPVSSISASLKLSESIQKAEWFSISFNETYSNSSSFASIMLFYDHATELNIVRLFFVKVKSSIFSIPIDFGKDYSFKIKKWYESDVFLSFLSILVIFLKIVLYAGPPFLVISVIIVSIVLRKRKNKKYQSFESYPSIKYKKAEYAPENAIRVDFSSIPKDFRIVGTSQMKPKCSICFQSINNLKNSIRCPSCDNIFHKNHLYQWIIQKGTCPTCKTKLRIAT</sequence>
<accession>A0A9Y1BMG5</accession>
<evidence type="ECO:0000259" key="2">
    <source>
        <dbReference type="PROSITE" id="PS50089"/>
    </source>
</evidence>
<name>A0A9Y1BMG5_9ARCH</name>
<feature type="transmembrane region" description="Helical" evidence="1">
    <location>
        <begin position="299"/>
        <end position="332"/>
    </location>
</feature>
<keyword evidence="1" id="KW-1133">Transmembrane helix</keyword>
<evidence type="ECO:0000313" key="3">
    <source>
        <dbReference type="EMBL" id="UJG41733.1"/>
    </source>
</evidence>
<keyword evidence="1" id="KW-0812">Transmembrane</keyword>
<dbReference type="EMBL" id="CP084166">
    <property type="protein sequence ID" value="UJG41733.1"/>
    <property type="molecule type" value="Genomic_DNA"/>
</dbReference>
<dbReference type="InterPro" id="IPR013083">
    <property type="entry name" value="Znf_RING/FYVE/PHD"/>
</dbReference>
<proteinExistence type="predicted"/>
<feature type="domain" description="RING-type" evidence="2">
    <location>
        <begin position="385"/>
        <end position="427"/>
    </location>
</feature>
<gene>
    <name evidence="3" type="ORF">K9W45_04520</name>
</gene>
<keyword evidence="1" id="KW-0472">Membrane</keyword>
<dbReference type="Gene3D" id="3.30.40.10">
    <property type="entry name" value="Zinc/RING finger domain, C3HC4 (zinc finger)"/>
    <property type="match status" value="1"/>
</dbReference>
<dbReference type="CDD" id="cd16448">
    <property type="entry name" value="RING-H2"/>
    <property type="match status" value="1"/>
</dbReference>
<dbReference type="InterPro" id="IPR001841">
    <property type="entry name" value="Znf_RING"/>
</dbReference>